<organism evidence="2 3">
    <name type="scientific">Sistotremastrum suecicum HHB10207 ss-3</name>
    <dbReference type="NCBI Taxonomy" id="1314776"/>
    <lineage>
        <taxon>Eukaryota</taxon>
        <taxon>Fungi</taxon>
        <taxon>Dikarya</taxon>
        <taxon>Basidiomycota</taxon>
        <taxon>Agaricomycotina</taxon>
        <taxon>Agaricomycetes</taxon>
        <taxon>Sistotremastrales</taxon>
        <taxon>Sistotremastraceae</taxon>
        <taxon>Sistotremastrum</taxon>
    </lineage>
</organism>
<feature type="region of interest" description="Disordered" evidence="1">
    <location>
        <begin position="80"/>
        <end position="142"/>
    </location>
</feature>
<sequence length="205" mass="22098">MARSSGSSTSSKARSSSSGAKRGNTPALKTRSKAKLDDVVKATSKQTTLALTKTTLATNNSKKRKAPAVDVDSDLEGLTAEELSEVKDDVEANDDASSSEADDDEELEEVSIAEPEKSASSRKKQKVSSNSASLRSASQAAKVIDVDKEPEIVIHIPEKTTSRKESTRDMLTIFSDKVRVKFVKEGPDGSQTSEMLRGRWCMPCK</sequence>
<protein>
    <submittedName>
        <fullName evidence="2">Uncharacterized protein</fullName>
    </submittedName>
</protein>
<dbReference type="Proteomes" id="UP000076798">
    <property type="component" value="Unassembled WGS sequence"/>
</dbReference>
<name>A0A165WFB9_9AGAM</name>
<gene>
    <name evidence="2" type="ORF">SISSUDRAFT_1068115</name>
</gene>
<dbReference type="AlphaFoldDB" id="A0A165WFB9"/>
<accession>A0A165WFB9</accession>
<feature type="compositionally biased region" description="Low complexity" evidence="1">
    <location>
        <begin position="128"/>
        <end position="141"/>
    </location>
</feature>
<feature type="compositionally biased region" description="Low complexity" evidence="1">
    <location>
        <begin position="1"/>
        <end position="23"/>
    </location>
</feature>
<evidence type="ECO:0000313" key="2">
    <source>
        <dbReference type="EMBL" id="KZT31088.1"/>
    </source>
</evidence>
<keyword evidence="3" id="KW-1185">Reference proteome</keyword>
<proteinExistence type="predicted"/>
<evidence type="ECO:0000256" key="1">
    <source>
        <dbReference type="SAM" id="MobiDB-lite"/>
    </source>
</evidence>
<feature type="region of interest" description="Disordered" evidence="1">
    <location>
        <begin position="1"/>
        <end position="45"/>
    </location>
</feature>
<dbReference type="EMBL" id="KV428879">
    <property type="protein sequence ID" value="KZT31088.1"/>
    <property type="molecule type" value="Genomic_DNA"/>
</dbReference>
<feature type="compositionally biased region" description="Acidic residues" evidence="1">
    <location>
        <begin position="100"/>
        <end position="111"/>
    </location>
</feature>
<reference evidence="2 3" key="1">
    <citation type="journal article" date="2016" name="Mol. Biol. Evol.">
        <title>Comparative Genomics of Early-Diverging Mushroom-Forming Fungi Provides Insights into the Origins of Lignocellulose Decay Capabilities.</title>
        <authorList>
            <person name="Nagy L.G."/>
            <person name="Riley R."/>
            <person name="Tritt A."/>
            <person name="Adam C."/>
            <person name="Daum C."/>
            <person name="Floudas D."/>
            <person name="Sun H."/>
            <person name="Yadav J.S."/>
            <person name="Pangilinan J."/>
            <person name="Larsson K.H."/>
            <person name="Matsuura K."/>
            <person name="Barry K."/>
            <person name="Labutti K."/>
            <person name="Kuo R."/>
            <person name="Ohm R.A."/>
            <person name="Bhattacharya S.S."/>
            <person name="Shirouzu T."/>
            <person name="Yoshinaga Y."/>
            <person name="Martin F.M."/>
            <person name="Grigoriev I.V."/>
            <person name="Hibbett D.S."/>
        </authorList>
    </citation>
    <scope>NUCLEOTIDE SEQUENCE [LARGE SCALE GENOMIC DNA]</scope>
    <source>
        <strain evidence="2 3">HHB10207 ss-3</strain>
    </source>
</reference>
<evidence type="ECO:0000313" key="3">
    <source>
        <dbReference type="Proteomes" id="UP000076798"/>
    </source>
</evidence>